<dbReference type="AlphaFoldDB" id="A0AA39PG01"/>
<gene>
    <name evidence="2" type="ORF">IW261DRAFT_1417133</name>
</gene>
<feature type="region of interest" description="Disordered" evidence="1">
    <location>
        <begin position="41"/>
        <end position="95"/>
    </location>
</feature>
<comment type="caution">
    <text evidence="2">The sequence shown here is derived from an EMBL/GenBank/DDBJ whole genome shotgun (WGS) entry which is preliminary data.</text>
</comment>
<organism evidence="2 3">
    <name type="scientific">Armillaria novae-zelandiae</name>
    <dbReference type="NCBI Taxonomy" id="153914"/>
    <lineage>
        <taxon>Eukaryota</taxon>
        <taxon>Fungi</taxon>
        <taxon>Dikarya</taxon>
        <taxon>Basidiomycota</taxon>
        <taxon>Agaricomycotina</taxon>
        <taxon>Agaricomycetes</taxon>
        <taxon>Agaricomycetidae</taxon>
        <taxon>Agaricales</taxon>
        <taxon>Marasmiineae</taxon>
        <taxon>Physalacriaceae</taxon>
        <taxon>Armillaria</taxon>
    </lineage>
</organism>
<evidence type="ECO:0000313" key="2">
    <source>
        <dbReference type="EMBL" id="KAK0483170.1"/>
    </source>
</evidence>
<accession>A0AA39PG01</accession>
<evidence type="ECO:0000256" key="1">
    <source>
        <dbReference type="SAM" id="MobiDB-lite"/>
    </source>
</evidence>
<name>A0AA39PG01_9AGAR</name>
<protein>
    <submittedName>
        <fullName evidence="2">Uncharacterized protein</fullName>
    </submittedName>
</protein>
<dbReference type="EMBL" id="JAUEPR010000006">
    <property type="protein sequence ID" value="KAK0483170.1"/>
    <property type="molecule type" value="Genomic_DNA"/>
</dbReference>
<feature type="compositionally biased region" description="Polar residues" evidence="1">
    <location>
        <begin position="69"/>
        <end position="95"/>
    </location>
</feature>
<proteinExistence type="predicted"/>
<dbReference type="Proteomes" id="UP001175227">
    <property type="component" value="Unassembled WGS sequence"/>
</dbReference>
<evidence type="ECO:0000313" key="3">
    <source>
        <dbReference type="Proteomes" id="UP001175227"/>
    </source>
</evidence>
<sequence>MSYDLSCATCGHGIHSHVDYVSTTDPSYVLDLVTTVGVQSEGPHLGTDNAPYIPSTSTSGTLPPPGDATSITFSQTHMPSPSASQSMNTTQITQGPDTHEFIFRHYIPRG</sequence>
<reference evidence="2" key="1">
    <citation type="submission" date="2023-06" db="EMBL/GenBank/DDBJ databases">
        <authorList>
            <consortium name="Lawrence Berkeley National Laboratory"/>
            <person name="Ahrendt S."/>
            <person name="Sahu N."/>
            <person name="Indic B."/>
            <person name="Wong-Bajracharya J."/>
            <person name="Merenyi Z."/>
            <person name="Ke H.-M."/>
            <person name="Monk M."/>
            <person name="Kocsube S."/>
            <person name="Drula E."/>
            <person name="Lipzen A."/>
            <person name="Balint B."/>
            <person name="Henrissat B."/>
            <person name="Andreopoulos B."/>
            <person name="Martin F.M."/>
            <person name="Harder C.B."/>
            <person name="Rigling D."/>
            <person name="Ford K.L."/>
            <person name="Foster G.D."/>
            <person name="Pangilinan J."/>
            <person name="Papanicolaou A."/>
            <person name="Barry K."/>
            <person name="LaButti K."/>
            <person name="Viragh M."/>
            <person name="Koriabine M."/>
            <person name="Yan M."/>
            <person name="Riley R."/>
            <person name="Champramary S."/>
            <person name="Plett K.L."/>
            <person name="Tsai I.J."/>
            <person name="Slot J."/>
            <person name="Sipos G."/>
            <person name="Plett J."/>
            <person name="Nagy L.G."/>
            <person name="Grigoriev I.V."/>
        </authorList>
    </citation>
    <scope>NUCLEOTIDE SEQUENCE</scope>
    <source>
        <strain evidence="2">ICMP 16352</strain>
    </source>
</reference>
<keyword evidence="3" id="KW-1185">Reference proteome</keyword>